<dbReference type="PANTHER" id="PTHR31252:SF11">
    <property type="entry name" value="DUF4419 DOMAIN-CONTAINING PROTEIN"/>
    <property type="match status" value="1"/>
</dbReference>
<proteinExistence type="predicted"/>
<dbReference type="Proteomes" id="UP001152533">
    <property type="component" value="Unassembled WGS sequence"/>
</dbReference>
<dbReference type="PANTHER" id="PTHR31252">
    <property type="entry name" value="DUF4419 DOMAIN-CONTAINING PROTEIN"/>
    <property type="match status" value="1"/>
</dbReference>
<keyword evidence="2" id="KW-1185">Reference proteome</keyword>
<dbReference type="EMBL" id="CAMGZC010000148">
    <property type="protein sequence ID" value="CAI0644160.1"/>
    <property type="molecule type" value="Genomic_DNA"/>
</dbReference>
<protein>
    <submittedName>
        <fullName evidence="1">Uncharacterized protein</fullName>
    </submittedName>
</protein>
<name>A0A9W4WCH1_9PEZI</name>
<accession>A0A9W4WCH1</accession>
<reference evidence="1" key="1">
    <citation type="submission" date="2022-08" db="EMBL/GenBank/DDBJ databases">
        <authorList>
            <person name="Giroux E."/>
            <person name="Giroux E."/>
        </authorList>
    </citation>
    <scope>NUCLEOTIDE SEQUENCE</scope>
    <source>
        <strain evidence="1">H1091258</strain>
    </source>
</reference>
<evidence type="ECO:0000313" key="2">
    <source>
        <dbReference type="Proteomes" id="UP001152533"/>
    </source>
</evidence>
<comment type="caution">
    <text evidence="1">The sequence shown here is derived from an EMBL/GenBank/DDBJ whole genome shotgun (WGS) entry which is preliminary data.</text>
</comment>
<dbReference type="InterPro" id="IPR025533">
    <property type="entry name" value="DUF4419"/>
</dbReference>
<evidence type="ECO:0000313" key="1">
    <source>
        <dbReference type="EMBL" id="CAI0644160.1"/>
    </source>
</evidence>
<sequence length="381" mass="42444">MPTVIRPHPEVVGKCTYTTSSNRDFFKRISAEDQSRESVKTSVSDADDGTIVACENGFVYSVLRAWQQHLHLELRPDGVWLAVLVQLGFFINGPGRAEALRHHFVAHEGQRTLVVEVGPGQTVNSFDMAAITEHFVFLLRRYLVDPNLADWLLPTFSTTLPRDRSTVAAVFLGTMKQYLNYNVSVTCGFPSITLLGEASDWVELARCVARLADFNTDTLDRDGSSISEWSRCLVIVVEWLIASFDRPDDVDVRDFWTHACHSGGAGMSGGVVHLSGWLTVFCWWRADGTRQKAYSDEELAREYSWHERDWERLYLSGVGFPVIDQGEIPTGLTTVPITFELGEKGLEKDEMMEMILLAGSGGMKVLDSEGARVAPFQVGGS</sequence>
<dbReference type="AlphaFoldDB" id="A0A9W4WCH1"/>
<organism evidence="1 2">
    <name type="scientific">Colletotrichum noveboracense</name>
    <dbReference type="NCBI Taxonomy" id="2664923"/>
    <lineage>
        <taxon>Eukaryota</taxon>
        <taxon>Fungi</taxon>
        <taxon>Dikarya</taxon>
        <taxon>Ascomycota</taxon>
        <taxon>Pezizomycotina</taxon>
        <taxon>Sordariomycetes</taxon>
        <taxon>Hypocreomycetidae</taxon>
        <taxon>Glomerellales</taxon>
        <taxon>Glomerellaceae</taxon>
        <taxon>Colletotrichum</taxon>
        <taxon>Colletotrichum gloeosporioides species complex</taxon>
    </lineage>
</organism>
<gene>
    <name evidence="1" type="ORF">CGXH109_LOCUS32737</name>
</gene>
<dbReference type="Pfam" id="PF14388">
    <property type="entry name" value="DUF4419"/>
    <property type="match status" value="1"/>
</dbReference>